<dbReference type="EMBL" id="MN739109">
    <property type="protein sequence ID" value="QHS89384.1"/>
    <property type="molecule type" value="Genomic_DNA"/>
</dbReference>
<feature type="region of interest" description="Disordered" evidence="1">
    <location>
        <begin position="104"/>
        <end position="132"/>
    </location>
</feature>
<reference evidence="2" key="1">
    <citation type="journal article" date="2020" name="Nature">
        <title>Giant virus diversity and host interactions through global metagenomics.</title>
        <authorList>
            <person name="Schulz F."/>
            <person name="Roux S."/>
            <person name="Paez-Espino D."/>
            <person name="Jungbluth S."/>
            <person name="Walsh D.A."/>
            <person name="Denef V.J."/>
            <person name="McMahon K.D."/>
            <person name="Konstantinidis K.T."/>
            <person name="Eloe-Fadrosh E.A."/>
            <person name="Kyrpides N.C."/>
            <person name="Woyke T."/>
        </authorList>
    </citation>
    <scope>NUCLEOTIDE SEQUENCE</scope>
    <source>
        <strain evidence="2">GVMAG-M-3300010158-60</strain>
    </source>
</reference>
<accession>A0A6C0BC55</accession>
<protein>
    <submittedName>
        <fullName evidence="2">Uncharacterized protein</fullName>
    </submittedName>
</protein>
<feature type="compositionally biased region" description="Pro residues" evidence="1">
    <location>
        <begin position="114"/>
        <end position="123"/>
    </location>
</feature>
<sequence>MSDVPCLILDDDELEKQPTKINPQDMRQWLPDTLKNTRPFENGFIKTTPFFPRAFQGKKYDDDFPPLHNLSTPMKRITLPLVNPEQTGTLLEKVRSLLAQPAESTKPAVLYEPKTPPFPPSPKNPATSRDEL</sequence>
<organism evidence="2">
    <name type="scientific">viral metagenome</name>
    <dbReference type="NCBI Taxonomy" id="1070528"/>
    <lineage>
        <taxon>unclassified sequences</taxon>
        <taxon>metagenomes</taxon>
        <taxon>organismal metagenomes</taxon>
    </lineage>
</organism>
<evidence type="ECO:0000256" key="1">
    <source>
        <dbReference type="SAM" id="MobiDB-lite"/>
    </source>
</evidence>
<name>A0A6C0BC55_9ZZZZ</name>
<dbReference type="AlphaFoldDB" id="A0A6C0BC55"/>
<proteinExistence type="predicted"/>
<evidence type="ECO:0000313" key="2">
    <source>
        <dbReference type="EMBL" id="QHS89384.1"/>
    </source>
</evidence>